<proteinExistence type="predicted"/>
<dbReference type="AlphaFoldDB" id="A0A0K2V1U7"/>
<sequence length="95" mass="10860">RIQKLESYSRPSSISSNSVNLILGTIRKNRQKATIWCLFCLYSINNIPATSKIRGCAISSTHKIYSDIKILSVDSVLNRRNDRFLDELRTQVEVT</sequence>
<organism evidence="1">
    <name type="scientific">Lepeophtheirus salmonis</name>
    <name type="common">Salmon louse</name>
    <name type="synonym">Caligus salmonis</name>
    <dbReference type="NCBI Taxonomy" id="72036"/>
    <lineage>
        <taxon>Eukaryota</taxon>
        <taxon>Metazoa</taxon>
        <taxon>Ecdysozoa</taxon>
        <taxon>Arthropoda</taxon>
        <taxon>Crustacea</taxon>
        <taxon>Multicrustacea</taxon>
        <taxon>Hexanauplia</taxon>
        <taxon>Copepoda</taxon>
        <taxon>Siphonostomatoida</taxon>
        <taxon>Caligidae</taxon>
        <taxon>Lepeophtheirus</taxon>
    </lineage>
</organism>
<evidence type="ECO:0000313" key="1">
    <source>
        <dbReference type="EMBL" id="CDW44478.1"/>
    </source>
</evidence>
<dbReference type="EMBL" id="HACA01027117">
    <property type="protein sequence ID" value="CDW44478.1"/>
    <property type="molecule type" value="Transcribed_RNA"/>
</dbReference>
<accession>A0A0K2V1U7</accession>
<name>A0A0K2V1U7_LEPSM</name>
<reference evidence="1" key="1">
    <citation type="submission" date="2014-05" db="EMBL/GenBank/DDBJ databases">
        <authorList>
            <person name="Chronopoulou M."/>
        </authorList>
    </citation>
    <scope>NUCLEOTIDE SEQUENCE</scope>
    <source>
        <tissue evidence="1">Whole organism</tissue>
    </source>
</reference>
<feature type="non-terminal residue" evidence="1">
    <location>
        <position position="1"/>
    </location>
</feature>
<protein>
    <submittedName>
        <fullName evidence="1">Uncharacterized protein</fullName>
    </submittedName>
</protein>